<sequence length="159" mass="17807">MHLFNSCSFQSDTQVKDRCRVARAGQLSEFTAACQRKINSLVPSRFCFVLIAGNKVIYGISSLCPEGFFIKSILYGYAFKKCDDDGDHDDDDDANDDSDDIDDYWCQPYEKIGDKNDCNDNDFDEDDDNDDAAAAAAAADDDDDDDNDVMMSTMTMKMM</sequence>
<feature type="compositionally biased region" description="Acidic residues" evidence="1">
    <location>
        <begin position="139"/>
        <end position="148"/>
    </location>
</feature>
<comment type="caution">
    <text evidence="2">The sequence shown here is derived from an EMBL/GenBank/DDBJ whole genome shotgun (WGS) entry which is preliminary data.</text>
</comment>
<proteinExistence type="predicted"/>
<protein>
    <submittedName>
        <fullName evidence="2">Uncharacterized protein</fullName>
    </submittedName>
</protein>
<evidence type="ECO:0000313" key="2">
    <source>
        <dbReference type="EMBL" id="GFN76961.1"/>
    </source>
</evidence>
<dbReference type="AlphaFoldDB" id="A0AAV3Y3E3"/>
<keyword evidence="3" id="KW-1185">Reference proteome</keyword>
<evidence type="ECO:0000313" key="3">
    <source>
        <dbReference type="Proteomes" id="UP000735302"/>
    </source>
</evidence>
<evidence type="ECO:0000256" key="1">
    <source>
        <dbReference type="SAM" id="MobiDB-lite"/>
    </source>
</evidence>
<organism evidence="2 3">
    <name type="scientific">Plakobranchus ocellatus</name>
    <dbReference type="NCBI Taxonomy" id="259542"/>
    <lineage>
        <taxon>Eukaryota</taxon>
        <taxon>Metazoa</taxon>
        <taxon>Spiralia</taxon>
        <taxon>Lophotrochozoa</taxon>
        <taxon>Mollusca</taxon>
        <taxon>Gastropoda</taxon>
        <taxon>Heterobranchia</taxon>
        <taxon>Euthyneura</taxon>
        <taxon>Panpulmonata</taxon>
        <taxon>Sacoglossa</taxon>
        <taxon>Placobranchoidea</taxon>
        <taxon>Plakobranchidae</taxon>
        <taxon>Plakobranchus</taxon>
    </lineage>
</organism>
<dbReference type="Proteomes" id="UP000735302">
    <property type="component" value="Unassembled WGS sequence"/>
</dbReference>
<dbReference type="EMBL" id="BLXT01000430">
    <property type="protein sequence ID" value="GFN76961.1"/>
    <property type="molecule type" value="Genomic_DNA"/>
</dbReference>
<name>A0AAV3Y3E3_9GAST</name>
<accession>A0AAV3Y3E3</accession>
<feature type="region of interest" description="Disordered" evidence="1">
    <location>
        <begin position="113"/>
        <end position="152"/>
    </location>
</feature>
<reference evidence="2 3" key="1">
    <citation type="journal article" date="2021" name="Elife">
        <title>Chloroplast acquisition without the gene transfer in kleptoplastic sea slugs, Plakobranchus ocellatus.</title>
        <authorList>
            <person name="Maeda T."/>
            <person name="Takahashi S."/>
            <person name="Yoshida T."/>
            <person name="Shimamura S."/>
            <person name="Takaki Y."/>
            <person name="Nagai Y."/>
            <person name="Toyoda A."/>
            <person name="Suzuki Y."/>
            <person name="Arimoto A."/>
            <person name="Ishii H."/>
            <person name="Satoh N."/>
            <person name="Nishiyama T."/>
            <person name="Hasebe M."/>
            <person name="Maruyama T."/>
            <person name="Minagawa J."/>
            <person name="Obokata J."/>
            <person name="Shigenobu S."/>
        </authorList>
    </citation>
    <scope>NUCLEOTIDE SEQUENCE [LARGE SCALE GENOMIC DNA]</scope>
</reference>
<feature type="compositionally biased region" description="Acidic residues" evidence="1">
    <location>
        <begin position="119"/>
        <end position="131"/>
    </location>
</feature>
<gene>
    <name evidence="2" type="ORF">PoB_000346700</name>
</gene>